<dbReference type="Proteomes" id="UP000000774">
    <property type="component" value="Chromosome"/>
</dbReference>
<evidence type="ECO:0000313" key="1">
    <source>
        <dbReference type="EMBL" id="ABJ56481.1"/>
    </source>
</evidence>
<sequence>MEVLNNIDKSVQKDIFEILKENVNR</sequence>
<dbReference type="STRING" id="203123.OEOE_0533"/>
<dbReference type="KEGG" id="ooe:OEOE_0533"/>
<keyword evidence="2" id="KW-1185">Reference proteome</keyword>
<dbReference type="HOGENOM" id="CLU_3419068_0_0_9"/>
<accession>Q04GE1</accession>
<dbReference type="EMBL" id="CP000411">
    <property type="protein sequence ID" value="ABJ56481.1"/>
    <property type="molecule type" value="Genomic_DNA"/>
</dbReference>
<name>Q04GE1_OENOB</name>
<protein>
    <submittedName>
        <fullName evidence="1">Uncharacterized protein</fullName>
    </submittedName>
</protein>
<dbReference type="AlphaFoldDB" id="Q04GE1"/>
<gene>
    <name evidence="1" type="ordered locus">OEOE_0533</name>
</gene>
<proteinExistence type="predicted"/>
<reference evidence="1 2" key="1">
    <citation type="journal article" date="2006" name="Proc. Natl. Acad. Sci. U.S.A.">
        <title>Comparative genomics of the lactic acid bacteria.</title>
        <authorList>
            <person name="Makarova K."/>
            <person name="Slesarev A."/>
            <person name="Wolf Y."/>
            <person name="Sorokin A."/>
            <person name="Mirkin B."/>
            <person name="Koonin E."/>
            <person name="Pavlov A."/>
            <person name="Pavlova N."/>
            <person name="Karamychev V."/>
            <person name="Polouchine N."/>
            <person name="Shakhova V."/>
            <person name="Grigoriev I."/>
            <person name="Lou Y."/>
            <person name="Rohksar D."/>
            <person name="Lucas S."/>
            <person name="Huang K."/>
            <person name="Goodstein D.M."/>
            <person name="Hawkins T."/>
            <person name="Plengvidhya V."/>
            <person name="Welker D."/>
            <person name="Hughes J."/>
            <person name="Goh Y."/>
            <person name="Benson A."/>
            <person name="Baldwin K."/>
            <person name="Lee J.H."/>
            <person name="Diaz-Muniz I."/>
            <person name="Dosti B."/>
            <person name="Smeianov V."/>
            <person name="Wechter W."/>
            <person name="Barabote R."/>
            <person name="Lorca G."/>
            <person name="Altermann E."/>
            <person name="Barrangou R."/>
            <person name="Ganesan B."/>
            <person name="Xie Y."/>
            <person name="Rawsthorne H."/>
            <person name="Tamir D."/>
            <person name="Parker C."/>
            <person name="Breidt F."/>
            <person name="Broadbent J."/>
            <person name="Hutkins R."/>
            <person name="O'Sullivan D."/>
            <person name="Steele J."/>
            <person name="Unlu G."/>
            <person name="Saier M."/>
            <person name="Klaenhammer T."/>
            <person name="Richardson P."/>
            <person name="Kozyavkin S."/>
            <person name="Weimer B."/>
            <person name="Mills D."/>
        </authorList>
    </citation>
    <scope>NUCLEOTIDE SEQUENCE [LARGE SCALE GENOMIC DNA]</scope>
    <source>
        <strain evidence="2">ATCC BAA-331 / PSU-1</strain>
    </source>
</reference>
<evidence type="ECO:0000313" key="2">
    <source>
        <dbReference type="Proteomes" id="UP000000774"/>
    </source>
</evidence>
<organism evidence="1 2">
    <name type="scientific">Oenococcus oeni (strain ATCC BAA-331 / PSU-1)</name>
    <dbReference type="NCBI Taxonomy" id="203123"/>
    <lineage>
        <taxon>Bacteria</taxon>
        <taxon>Bacillati</taxon>
        <taxon>Bacillota</taxon>
        <taxon>Bacilli</taxon>
        <taxon>Lactobacillales</taxon>
        <taxon>Lactobacillaceae</taxon>
        <taxon>Oenococcus</taxon>
    </lineage>
</organism>